<feature type="transmembrane region" description="Helical" evidence="1">
    <location>
        <begin position="167"/>
        <end position="186"/>
    </location>
</feature>
<keyword evidence="1" id="KW-0812">Transmembrane</keyword>
<feature type="transmembrane region" description="Helical" evidence="1">
    <location>
        <begin position="56"/>
        <end position="77"/>
    </location>
</feature>
<evidence type="ECO:0008006" key="4">
    <source>
        <dbReference type="Google" id="ProtNLM"/>
    </source>
</evidence>
<feature type="transmembrane region" description="Helical" evidence="1">
    <location>
        <begin position="89"/>
        <end position="120"/>
    </location>
</feature>
<keyword evidence="3" id="KW-1185">Reference proteome</keyword>
<organism evidence="2 3">
    <name type="scientific">Dactylosporangium darangshiense</name>
    <dbReference type="NCBI Taxonomy" id="579108"/>
    <lineage>
        <taxon>Bacteria</taxon>
        <taxon>Bacillati</taxon>
        <taxon>Actinomycetota</taxon>
        <taxon>Actinomycetes</taxon>
        <taxon>Micromonosporales</taxon>
        <taxon>Micromonosporaceae</taxon>
        <taxon>Dactylosporangium</taxon>
    </lineage>
</organism>
<feature type="transmembrane region" description="Helical" evidence="1">
    <location>
        <begin position="192"/>
        <end position="210"/>
    </location>
</feature>
<accession>A0ABP8DCT9</accession>
<reference evidence="3" key="1">
    <citation type="journal article" date="2019" name="Int. J. Syst. Evol. Microbiol.">
        <title>The Global Catalogue of Microorganisms (GCM) 10K type strain sequencing project: providing services to taxonomists for standard genome sequencing and annotation.</title>
        <authorList>
            <consortium name="The Broad Institute Genomics Platform"/>
            <consortium name="The Broad Institute Genome Sequencing Center for Infectious Disease"/>
            <person name="Wu L."/>
            <person name="Ma J."/>
        </authorList>
    </citation>
    <scope>NUCLEOTIDE SEQUENCE [LARGE SCALE GENOMIC DNA]</scope>
    <source>
        <strain evidence="3">JCM 17441</strain>
    </source>
</reference>
<dbReference type="Proteomes" id="UP001500620">
    <property type="component" value="Unassembled WGS sequence"/>
</dbReference>
<sequence>MIVQRTGRGWALAGAAGGLVGLVGLFAGTSLTADVGDGIKDNALVVAAVAGQRGYVWSTQVVCFVVAALLLVFAAGLRRHLAAQEPAGSLVPAVAAGGVGLVAVLLVVGGGICTELYWALGEPQRWDPDTIAGLVEVYNTLPWLWAGAGIAAGAVAVGGLRHGSVARWLAVVSGLCAVLVAATQAFPAQYGALFPGSVWVLVAGIGFAAAGPRKTHVD</sequence>
<proteinExistence type="predicted"/>
<evidence type="ECO:0000313" key="3">
    <source>
        <dbReference type="Proteomes" id="UP001500620"/>
    </source>
</evidence>
<keyword evidence="1" id="KW-0472">Membrane</keyword>
<evidence type="ECO:0000313" key="2">
    <source>
        <dbReference type="EMBL" id="GAA4252906.1"/>
    </source>
</evidence>
<dbReference type="EMBL" id="BAABAT010000014">
    <property type="protein sequence ID" value="GAA4252906.1"/>
    <property type="molecule type" value="Genomic_DNA"/>
</dbReference>
<gene>
    <name evidence="2" type="ORF">GCM10022255_051570</name>
</gene>
<evidence type="ECO:0000256" key="1">
    <source>
        <dbReference type="SAM" id="Phobius"/>
    </source>
</evidence>
<name>A0ABP8DCT9_9ACTN</name>
<comment type="caution">
    <text evidence="2">The sequence shown here is derived from an EMBL/GenBank/DDBJ whole genome shotgun (WGS) entry which is preliminary data.</text>
</comment>
<keyword evidence="1" id="KW-1133">Transmembrane helix</keyword>
<feature type="transmembrane region" description="Helical" evidence="1">
    <location>
        <begin position="140"/>
        <end position="160"/>
    </location>
</feature>
<protein>
    <recommendedName>
        <fullName evidence="4">DUF4386 family protein</fullName>
    </recommendedName>
</protein>